<dbReference type="EMBL" id="AAMO01000005">
    <property type="protein sequence ID" value="EAQ03080.1"/>
    <property type="molecule type" value="Genomic_DNA"/>
</dbReference>
<dbReference type="InterPro" id="IPR011102">
    <property type="entry name" value="Sig_transdc_His_kinase_HWE"/>
</dbReference>
<dbReference type="SUPFAM" id="SSF52172">
    <property type="entry name" value="CheY-like"/>
    <property type="match status" value="1"/>
</dbReference>
<dbReference type="Gene3D" id="3.30.450.20">
    <property type="entry name" value="PAS domain"/>
    <property type="match status" value="2"/>
</dbReference>
<dbReference type="CDD" id="cd00130">
    <property type="entry name" value="PAS"/>
    <property type="match status" value="1"/>
</dbReference>
<keyword evidence="3 8" id="KW-0597">Phosphoprotein</keyword>
<dbReference type="AlphaFoldDB" id="A3TY46"/>
<evidence type="ECO:0000256" key="8">
    <source>
        <dbReference type="PROSITE-ProRule" id="PRU00169"/>
    </source>
</evidence>
<dbReference type="GO" id="GO:0004673">
    <property type="term" value="F:protein histidine kinase activity"/>
    <property type="evidence" value="ECO:0007669"/>
    <property type="project" value="UniProtKB-EC"/>
</dbReference>
<evidence type="ECO:0000256" key="6">
    <source>
        <dbReference type="ARBA" id="ARBA00022777"/>
    </source>
</evidence>
<dbReference type="Gene3D" id="3.30.450.40">
    <property type="match status" value="3"/>
</dbReference>
<keyword evidence="5" id="KW-0547">Nucleotide-binding</keyword>
<feature type="region of interest" description="Disordered" evidence="9">
    <location>
        <begin position="989"/>
        <end position="1013"/>
    </location>
</feature>
<name>A3TY46_PSEBH</name>
<evidence type="ECO:0000256" key="4">
    <source>
        <dbReference type="ARBA" id="ARBA00022679"/>
    </source>
</evidence>
<dbReference type="InterPro" id="IPR036890">
    <property type="entry name" value="HATPase_C_sf"/>
</dbReference>
<dbReference type="GO" id="GO:0000160">
    <property type="term" value="P:phosphorelay signal transduction system"/>
    <property type="evidence" value="ECO:0007669"/>
    <property type="project" value="InterPro"/>
</dbReference>
<evidence type="ECO:0000256" key="1">
    <source>
        <dbReference type="ARBA" id="ARBA00000085"/>
    </source>
</evidence>
<comment type="catalytic activity">
    <reaction evidence="1">
        <text>ATP + protein L-histidine = ADP + protein N-phospho-L-histidine.</text>
        <dbReference type="EC" id="2.7.13.3"/>
    </reaction>
</comment>
<dbReference type="InterPro" id="IPR011006">
    <property type="entry name" value="CheY-like_superfamily"/>
</dbReference>
<dbReference type="SUPFAM" id="SSF55781">
    <property type="entry name" value="GAF domain-like"/>
    <property type="match status" value="3"/>
</dbReference>
<dbReference type="RefSeq" id="WP_009806834.1">
    <property type="nucleotide sequence ID" value="NZ_CH724131.1"/>
</dbReference>
<dbReference type="Pfam" id="PF13185">
    <property type="entry name" value="GAF_2"/>
    <property type="match status" value="1"/>
</dbReference>
<dbReference type="Gene3D" id="3.30.565.10">
    <property type="entry name" value="Histidine kinase-like ATPase, C-terminal domain"/>
    <property type="match status" value="1"/>
</dbReference>
<evidence type="ECO:0000313" key="12">
    <source>
        <dbReference type="Proteomes" id="UP000004318"/>
    </source>
</evidence>
<dbReference type="SUPFAM" id="SSF55785">
    <property type="entry name" value="PYP-like sensor domain (PAS domain)"/>
    <property type="match status" value="2"/>
</dbReference>
<keyword evidence="6 11" id="KW-0418">Kinase</keyword>
<feature type="domain" description="Response regulatory" evidence="10">
    <location>
        <begin position="1017"/>
        <end position="1128"/>
    </location>
</feature>
<dbReference type="STRING" id="252305.OB2597_13088"/>
<gene>
    <name evidence="11" type="ORF">OB2597_13088</name>
</gene>
<accession>A3TY46</accession>
<dbReference type="InterPro" id="IPR001789">
    <property type="entry name" value="Sig_transdc_resp-reg_receiver"/>
</dbReference>
<dbReference type="SMART" id="SM00911">
    <property type="entry name" value="HWE_HK"/>
    <property type="match status" value="1"/>
</dbReference>
<keyword evidence="4" id="KW-0808">Transferase</keyword>
<dbReference type="eggNOG" id="COG2205">
    <property type="taxonomic scope" value="Bacteria"/>
</dbReference>
<evidence type="ECO:0000256" key="5">
    <source>
        <dbReference type="ARBA" id="ARBA00022741"/>
    </source>
</evidence>
<keyword evidence="12" id="KW-1185">Reference proteome</keyword>
<dbReference type="Proteomes" id="UP000004318">
    <property type="component" value="Unassembled WGS sequence"/>
</dbReference>
<evidence type="ECO:0000256" key="7">
    <source>
        <dbReference type="ARBA" id="ARBA00022840"/>
    </source>
</evidence>
<dbReference type="NCBIfam" id="TIGR00229">
    <property type="entry name" value="sensory_box"/>
    <property type="match status" value="1"/>
</dbReference>
<dbReference type="HOGENOM" id="CLU_000445_114_51_5"/>
<dbReference type="InterPro" id="IPR029016">
    <property type="entry name" value="GAF-like_dom_sf"/>
</dbReference>
<dbReference type="eggNOG" id="COG0784">
    <property type="taxonomic scope" value="Bacteria"/>
</dbReference>
<dbReference type="InterPro" id="IPR000014">
    <property type="entry name" value="PAS"/>
</dbReference>
<comment type="caution">
    <text evidence="11">The sequence shown here is derived from an EMBL/GenBank/DDBJ whole genome shotgun (WGS) entry which is preliminary data.</text>
</comment>
<dbReference type="SMART" id="SM00448">
    <property type="entry name" value="REC"/>
    <property type="match status" value="1"/>
</dbReference>
<dbReference type="InterPro" id="IPR035965">
    <property type="entry name" value="PAS-like_dom_sf"/>
</dbReference>
<sequence>MTGPGGEMGGRIRSHDWSATALGPVDSWPRPLRTAVDVMLGAAAPIGICWGPDLVLLYNDAWRRLIGARHPDALGRPAREVFAETWDKIGPVLDSVLAGHGAAAAEDQLVRLDREGMIEEAWFSFTANPIPLDDGTVGGILNIAQETTAALKAAEQVRHRKARERLLLDLSDTLRAQAPALTKTTEVSRLLAEHLGADHAVYCDMRAGGRRIEGVYSRGSSASAPQVPEDDFWQGLMDRAAEAGGPLVAPGPDDARSSAGDGGRGACVAVPVFRDGAPSAGLAVRAAEPRDWTAEEISLIAEVATRTETALERVRTEERLAKELEAAKLIQRLSGLLISADDPQALFDRIVEVAAAVMGSDGASIQILDSTGDRLELAASRGFHPDSARFWQSVDAGSASTCGEALRLGRRVLVPDVEASAFMEGTDDLEHYLRSGLRAVQSTPLATRGGQPIGMISTHWRTPRPLKEADFALFDVLARQAAELIERTQSESDARKGEDRQRFLLKLSDAMRAESDADAQAELALEMLSDKLGTDRCYVCVFRLDEDKGEIACQVGNDRVPPLPASVRLSDFSDALRMASEETMVLHNVPRDESLSEIDRESLGQLGLGAFVAATLRRGESTPLWSLVAVSARPRRWTPDEVALIEAVSERIWTTGERTRAEAAQRFSEERYRALFEAIDVGFCVTEFRFDTDGGRSDYRVLEANPAFYKHTGFPQEILGRWLREAAPDLEEHWYENYGRVARTREPVRFEQKSDMLGRWFEVYAFPIGDPEGLHVAVLFTDISERKHAEDHQNMLMAELDHRVKNILAVVQSIARQSLGRGAANSSDAAERLVGRINTLARSHALLAGSRWRGAEFGQVLDTAIAAYRGRGRVVAEGPDLKVTPKAAQTLNLAFHELVTNAAKYGGLSRPEGSVRIDWHLSGSDEDERLTLRWVESGGPPILAAPDRRGFGSTLIEQTLRHELSGEVTLDFAREGLRALIDLPTKRVRARTGKGTPKRRKKAQPIPSEPGSLHEKRVLLVEDEYLVGQETAETLRSAGCDVTGPIGTLPEALRLAVTEDVDAAVLDVNLGGEFVWPAARALKARGIPLVFATGYSDSISTPPGLENIPRIEKPLAPGRVIAALSAALTRGAGR</sequence>
<dbReference type="Pfam" id="PF13188">
    <property type="entry name" value="PAS_8"/>
    <property type="match status" value="1"/>
</dbReference>
<keyword evidence="7" id="KW-0067">ATP-binding</keyword>
<dbReference type="PROSITE" id="PS50110">
    <property type="entry name" value="RESPONSE_REGULATORY"/>
    <property type="match status" value="1"/>
</dbReference>
<dbReference type="PANTHER" id="PTHR41523:SF7">
    <property type="entry name" value="HISTIDINE KINASE"/>
    <property type="match status" value="1"/>
</dbReference>
<proteinExistence type="predicted"/>
<evidence type="ECO:0000256" key="2">
    <source>
        <dbReference type="ARBA" id="ARBA00012438"/>
    </source>
</evidence>
<feature type="compositionally biased region" description="Basic residues" evidence="9">
    <location>
        <begin position="989"/>
        <end position="1003"/>
    </location>
</feature>
<reference evidence="11 12" key="1">
    <citation type="journal article" date="2010" name="J. Bacteriol.">
        <title>Genome sequences of Oceanicola granulosus HTCC2516(T) and Oceanicola batsensis HTCC2597(TDelta).</title>
        <authorList>
            <person name="Thrash J.C."/>
            <person name="Cho J.C."/>
            <person name="Vergin K.L."/>
            <person name="Giovannoni S.J."/>
        </authorList>
    </citation>
    <scope>NUCLEOTIDE SEQUENCE [LARGE SCALE GENOMIC DNA]</scope>
    <source>
        <strain evidence="12">ATCC BAA-863 / DSM 15984 / KCTC 12145 / HTCC2597</strain>
    </source>
</reference>
<dbReference type="eggNOG" id="COG3920">
    <property type="taxonomic scope" value="Bacteria"/>
</dbReference>
<dbReference type="OrthoDB" id="9816309at2"/>
<evidence type="ECO:0000256" key="9">
    <source>
        <dbReference type="SAM" id="MobiDB-lite"/>
    </source>
</evidence>
<dbReference type="EC" id="2.7.13.3" evidence="2"/>
<evidence type="ECO:0000259" key="10">
    <source>
        <dbReference type="PROSITE" id="PS50110"/>
    </source>
</evidence>
<dbReference type="Gene3D" id="3.40.50.2300">
    <property type="match status" value="1"/>
</dbReference>
<dbReference type="Pfam" id="PF07536">
    <property type="entry name" value="HWE_HK"/>
    <property type="match status" value="1"/>
</dbReference>
<dbReference type="InterPro" id="IPR003018">
    <property type="entry name" value="GAF"/>
</dbReference>
<dbReference type="Pfam" id="PF08448">
    <property type="entry name" value="PAS_4"/>
    <property type="match status" value="1"/>
</dbReference>
<dbReference type="eggNOG" id="COG3355">
    <property type="taxonomic scope" value="Bacteria"/>
</dbReference>
<dbReference type="GO" id="GO:0005524">
    <property type="term" value="F:ATP binding"/>
    <property type="evidence" value="ECO:0007669"/>
    <property type="project" value="UniProtKB-KW"/>
</dbReference>
<organism evidence="11 12">
    <name type="scientific">Pseudooceanicola batsensis (strain ATCC BAA-863 / DSM 15984 / KCTC 12145 / HTCC2597)</name>
    <name type="common">Oceanicola batsensis</name>
    <dbReference type="NCBI Taxonomy" id="252305"/>
    <lineage>
        <taxon>Bacteria</taxon>
        <taxon>Pseudomonadati</taxon>
        <taxon>Pseudomonadota</taxon>
        <taxon>Alphaproteobacteria</taxon>
        <taxon>Rhodobacterales</taxon>
        <taxon>Paracoccaceae</taxon>
        <taxon>Pseudooceanicola</taxon>
    </lineage>
</organism>
<dbReference type="Pfam" id="PF01590">
    <property type="entry name" value="GAF"/>
    <property type="match status" value="2"/>
</dbReference>
<protein>
    <recommendedName>
        <fullName evidence="2">histidine kinase</fullName>
        <ecNumber evidence="2">2.7.13.3</ecNumber>
    </recommendedName>
</protein>
<evidence type="ECO:0000256" key="3">
    <source>
        <dbReference type="ARBA" id="ARBA00022553"/>
    </source>
</evidence>
<dbReference type="PANTHER" id="PTHR41523">
    <property type="entry name" value="TWO-COMPONENT SYSTEM SENSOR PROTEIN"/>
    <property type="match status" value="1"/>
</dbReference>
<dbReference type="SMART" id="SM00065">
    <property type="entry name" value="GAF"/>
    <property type="match status" value="3"/>
</dbReference>
<feature type="modified residue" description="4-aspartylphosphate" evidence="8">
    <location>
        <position position="1067"/>
    </location>
</feature>
<dbReference type="InterPro" id="IPR013656">
    <property type="entry name" value="PAS_4"/>
</dbReference>
<evidence type="ECO:0000313" key="11">
    <source>
        <dbReference type="EMBL" id="EAQ03080.1"/>
    </source>
</evidence>